<reference evidence="1 2" key="3">
    <citation type="journal article" date="2022" name="Microbiol. Spectr.">
        <title>Folding features and dynamics of 3D genome architecture in plant fungal pathogens.</title>
        <authorList>
            <person name="Xia C."/>
        </authorList>
    </citation>
    <scope>NUCLEOTIDE SEQUENCE [LARGE SCALE GENOMIC DNA]</scope>
    <source>
        <strain evidence="1 2">93-210</strain>
    </source>
</reference>
<protein>
    <submittedName>
        <fullName evidence="1">Uncharacterized protein</fullName>
    </submittedName>
</protein>
<sequence>MSAVFLTIGIVPGSLLAGNATDATTGHSFGKGPENNTTPEAPGHASEHHASLPPTLTCFPRTKSHGIEKHHCNKALNKVVFAANQTLDKFSSQIFANYKTCNVHIFKPTNATLKKMELSLMIHELTAICPSTGGVLSQSASVALKIERGDAKNVYKFDQPVCNKEKCPLNRSDCLSAFYQLPTNAMGVFVNGKGRTSIARATSGNCTITASTTDLSAFTVPRQFILPTMKKLINDCDEHPGKLYISGGTKGYNGDICLLAHEKLPAGYPGGPPPDLRNQAGLTSTLTNNQIIRSDHLVHISSIVKDCTWFLQLILGGARSPAHRIPSIKNSLTATPSTPAPKRDSRMGESILRSSKRFKRLLLVDSGPWFLELGPVLERRDEDRHRLWKRQKNKRLKRRASLAQSEDPQQAEDEEPTTGRRRSGRQSPVQSEDPQQAEEEEPTTGRRRSGRHSLAQSKDPQQAEEEEPTAGRRRSGRHSLAQSKDPQQAEEEEPTTGRRRSGRHSLAQSENPQQAEKEEPTTGRRRSGRHSLAQSKDPQQAEEEEPTTGRGRRGRQSLAQSEDPQQAEEEEGDMTIASAVVMPSGPSTIPTNNTLEAPSRALTPDLPSSVIYAPLTLISTEQDLLRSIHHESISFYGSHNVISIPTASRGPRPKKWEEPVAMTRALDGSALMAIEIVFEKAIGTNDSLIRDSTITIGQDLSIRVLLEEITKDLIENGLSSANPRINAE</sequence>
<organism evidence="1 2">
    <name type="scientific">Puccinia striiformis f. sp. tritici</name>
    <dbReference type="NCBI Taxonomy" id="168172"/>
    <lineage>
        <taxon>Eukaryota</taxon>
        <taxon>Fungi</taxon>
        <taxon>Dikarya</taxon>
        <taxon>Basidiomycota</taxon>
        <taxon>Pucciniomycotina</taxon>
        <taxon>Pucciniomycetes</taxon>
        <taxon>Pucciniales</taxon>
        <taxon>Pucciniaceae</taxon>
        <taxon>Puccinia</taxon>
    </lineage>
</organism>
<dbReference type="EMBL" id="CM045866">
    <property type="protein sequence ID" value="KAI7961199.1"/>
    <property type="molecule type" value="Genomic_DNA"/>
</dbReference>
<comment type="caution">
    <text evidence="1">The sequence shown here is derived from an EMBL/GenBank/DDBJ whole genome shotgun (WGS) entry which is preliminary data.</text>
</comment>
<reference evidence="2" key="1">
    <citation type="journal article" date="2018" name="BMC Genomics">
        <title>Genomic insights into host adaptation between the wheat stripe rust pathogen (Puccinia striiformis f. sp. tritici) and the barley stripe rust pathogen (Puccinia striiformis f. sp. hordei).</title>
        <authorList>
            <person name="Xia C."/>
            <person name="Wang M."/>
            <person name="Yin C."/>
            <person name="Cornejo O.E."/>
            <person name="Hulbert S.H."/>
            <person name="Chen X."/>
        </authorList>
    </citation>
    <scope>NUCLEOTIDE SEQUENCE [LARGE SCALE GENOMIC DNA]</scope>
    <source>
        <strain evidence="2">93-210</strain>
    </source>
</reference>
<reference evidence="2" key="2">
    <citation type="journal article" date="2018" name="Mol. Plant Microbe Interact.">
        <title>Genome sequence resources for the wheat stripe rust pathogen (Puccinia striiformis f. sp. tritici) and the barley stripe rust pathogen (Puccinia striiformis f. sp. hordei).</title>
        <authorList>
            <person name="Xia C."/>
            <person name="Wang M."/>
            <person name="Yin C."/>
            <person name="Cornejo O.E."/>
            <person name="Hulbert S.H."/>
            <person name="Chen X."/>
        </authorList>
    </citation>
    <scope>NUCLEOTIDE SEQUENCE [LARGE SCALE GENOMIC DNA]</scope>
    <source>
        <strain evidence="2">93-210</strain>
    </source>
</reference>
<keyword evidence="2" id="KW-1185">Reference proteome</keyword>
<gene>
    <name evidence="1" type="ORF">MJO28_001688</name>
</gene>
<accession>A0ACC0ETY0</accession>
<evidence type="ECO:0000313" key="1">
    <source>
        <dbReference type="EMBL" id="KAI7961199.1"/>
    </source>
</evidence>
<proteinExistence type="predicted"/>
<evidence type="ECO:0000313" key="2">
    <source>
        <dbReference type="Proteomes" id="UP001060170"/>
    </source>
</evidence>
<dbReference type="Proteomes" id="UP001060170">
    <property type="component" value="Chromosome 2"/>
</dbReference>
<name>A0ACC0ETY0_9BASI</name>